<organism evidence="2">
    <name type="scientific">viral metagenome</name>
    <dbReference type="NCBI Taxonomy" id="1070528"/>
    <lineage>
        <taxon>unclassified sequences</taxon>
        <taxon>metagenomes</taxon>
        <taxon>organismal metagenomes</taxon>
    </lineage>
</organism>
<evidence type="ECO:0000313" key="2">
    <source>
        <dbReference type="EMBL" id="QHT93551.1"/>
    </source>
</evidence>
<feature type="domain" description="Minor capsid protein P8 central region" evidence="1">
    <location>
        <begin position="46"/>
        <end position="157"/>
    </location>
</feature>
<evidence type="ECO:0000259" key="1">
    <source>
        <dbReference type="Pfam" id="PF19065"/>
    </source>
</evidence>
<reference evidence="2" key="1">
    <citation type="journal article" date="2020" name="Nature">
        <title>Giant virus diversity and host interactions through global metagenomics.</title>
        <authorList>
            <person name="Schulz F."/>
            <person name="Roux S."/>
            <person name="Paez-Espino D."/>
            <person name="Jungbluth S."/>
            <person name="Walsh D.A."/>
            <person name="Denef V.J."/>
            <person name="McMahon K.D."/>
            <person name="Konstantinidis K.T."/>
            <person name="Eloe-Fadrosh E.A."/>
            <person name="Kyrpides N.C."/>
            <person name="Woyke T."/>
        </authorList>
    </citation>
    <scope>NUCLEOTIDE SEQUENCE</scope>
    <source>
        <strain evidence="2">GVMAG-M-3300024252-29</strain>
    </source>
</reference>
<proteinExistence type="predicted"/>
<dbReference type="AlphaFoldDB" id="A0A6C0IJY8"/>
<dbReference type="Pfam" id="PF19065">
    <property type="entry name" value="P8_CR"/>
    <property type="match status" value="1"/>
</dbReference>
<dbReference type="EMBL" id="MN740208">
    <property type="protein sequence ID" value="QHT93551.1"/>
    <property type="molecule type" value="Genomic_DNA"/>
</dbReference>
<sequence>MSIIPKTINGRVNAFEPELDTKALFTLYDKMPVNIPSTFRDATKGEWCETNLSRAFFSRENVQILQNAIKAGVYKMSNKQYVIANQNVDTLHIIMRSVFMQNAINQEHNIKEQINQLNNIIIEYSVPRVYSSLVSHNKYIRDASTLAEPLAPPKLMRDSKQLPRLNYGFDKEN</sequence>
<dbReference type="InterPro" id="IPR043916">
    <property type="entry name" value="P8_CR"/>
</dbReference>
<accession>A0A6C0IJY8</accession>
<name>A0A6C0IJY8_9ZZZZ</name>
<protein>
    <recommendedName>
        <fullName evidence="1">Minor capsid protein P8 central region domain-containing protein</fullName>
    </recommendedName>
</protein>